<reference evidence="3" key="1">
    <citation type="submission" date="2021-06" db="EMBL/GenBank/DDBJ databases">
        <authorList>
            <person name="Hodson N. C."/>
            <person name="Mongue J. A."/>
            <person name="Jaron S. K."/>
        </authorList>
    </citation>
    <scope>NUCLEOTIDE SEQUENCE</scope>
</reference>
<dbReference type="GO" id="GO:0043565">
    <property type="term" value="F:sequence-specific DNA binding"/>
    <property type="evidence" value="ECO:0007669"/>
    <property type="project" value="InterPro"/>
</dbReference>
<evidence type="ECO:0008006" key="5">
    <source>
        <dbReference type="Google" id="ProtNLM"/>
    </source>
</evidence>
<proteinExistence type="predicted"/>
<feature type="domain" description="Integrase core" evidence="2">
    <location>
        <begin position="193"/>
        <end position="262"/>
    </location>
</feature>
<dbReference type="PANTHER" id="PTHR46791:SF5">
    <property type="entry name" value="CLR5 DOMAIN-CONTAINING PROTEIN-RELATED"/>
    <property type="match status" value="1"/>
</dbReference>
<dbReference type="Proteomes" id="UP000708208">
    <property type="component" value="Unassembled WGS sequence"/>
</dbReference>
<accession>A0A8J2L4N6</accession>
<keyword evidence="4" id="KW-1185">Reference proteome</keyword>
<evidence type="ECO:0000313" key="4">
    <source>
        <dbReference type="Proteomes" id="UP000708208"/>
    </source>
</evidence>
<dbReference type="AlphaFoldDB" id="A0A8J2L4N6"/>
<dbReference type="EMBL" id="CAJVCH010536474">
    <property type="protein sequence ID" value="CAG7825487.1"/>
    <property type="molecule type" value="Genomic_DNA"/>
</dbReference>
<evidence type="ECO:0000259" key="2">
    <source>
        <dbReference type="Pfam" id="PF24764"/>
    </source>
</evidence>
<sequence>MSFRQIIVDEINNCVQVLETGELDKAVCMMDSICEFIDVSKISDIWIEIVQFVLSQLSDEIYAFMENSEEVKAGRPKMNVNVTTIQHLFSLGFNITSIAKLLRVSRMTLYRRLQAQSLQPSRFNIISNDELDEVVTTVLQQFPNSRYRRVQGYLQSRGVIIQQLRIRESVRRADPQGVFQRTMASRVIVRRKYFVEHTNDVWHIDTHMKLIQWKICVRGGIDGKSRVITVLEADDNNKAVNNLQAFLKAVETYGLTSRTRRDVFYGLLVIYYNLFYELEGSGVLNINNSKHIAILHHVFLPRINEHLQDFARGYSSHPLSTESNKSPQQLYLMHLGTIQDSFVDHQNLQDWNFLCNDETDVQDLFQGNTVTFPENNAEFSEMELQHLSSIDVRRISTSYGADVYQEEVTRNRNRSFVVGIVLNIYKLSKPRLTYRSDLLLVSTV</sequence>
<dbReference type="InterPro" id="IPR002197">
    <property type="entry name" value="HTH_Fis"/>
</dbReference>
<dbReference type="InterPro" id="IPR058913">
    <property type="entry name" value="Integrase_dom_put"/>
</dbReference>
<name>A0A8J2L4N6_9HEXA</name>
<dbReference type="PANTHER" id="PTHR46791">
    <property type="entry name" value="EXPRESSED PROTEIN"/>
    <property type="match status" value="1"/>
</dbReference>
<gene>
    <name evidence="3" type="ORF">AFUS01_LOCUS35595</name>
</gene>
<evidence type="ECO:0000313" key="3">
    <source>
        <dbReference type="EMBL" id="CAG7825487.1"/>
    </source>
</evidence>
<dbReference type="OrthoDB" id="6767432at2759"/>
<evidence type="ECO:0000259" key="1">
    <source>
        <dbReference type="Pfam" id="PF02954"/>
    </source>
</evidence>
<feature type="domain" description="DNA binding HTH" evidence="1">
    <location>
        <begin position="92"/>
        <end position="114"/>
    </location>
</feature>
<dbReference type="Pfam" id="PF24764">
    <property type="entry name" value="rva_4"/>
    <property type="match status" value="1"/>
</dbReference>
<organism evidence="3 4">
    <name type="scientific">Allacma fusca</name>
    <dbReference type="NCBI Taxonomy" id="39272"/>
    <lineage>
        <taxon>Eukaryota</taxon>
        <taxon>Metazoa</taxon>
        <taxon>Ecdysozoa</taxon>
        <taxon>Arthropoda</taxon>
        <taxon>Hexapoda</taxon>
        <taxon>Collembola</taxon>
        <taxon>Symphypleona</taxon>
        <taxon>Sminthuridae</taxon>
        <taxon>Allacma</taxon>
    </lineage>
</organism>
<comment type="caution">
    <text evidence="3">The sequence shown here is derived from an EMBL/GenBank/DDBJ whole genome shotgun (WGS) entry which is preliminary data.</text>
</comment>
<dbReference type="Pfam" id="PF02954">
    <property type="entry name" value="HTH_8"/>
    <property type="match status" value="1"/>
</dbReference>
<protein>
    <recommendedName>
        <fullName evidence="5">Resolvase HTH domain-containing protein</fullName>
    </recommendedName>
</protein>